<protein>
    <submittedName>
        <fullName evidence="1">Uncharacterized protein</fullName>
    </submittedName>
</protein>
<gene>
    <name evidence="1" type="ORF">DOI44_19685</name>
</gene>
<comment type="caution">
    <text evidence="1">The sequence shown here is derived from an EMBL/GenBank/DDBJ whole genome shotgun (WGS) entry which is preliminary data.</text>
</comment>
<dbReference type="AlphaFoldDB" id="A0A5U8JCI3"/>
<dbReference type="Pfam" id="PF20126">
    <property type="entry name" value="TumE"/>
    <property type="match status" value="1"/>
</dbReference>
<dbReference type="Proteomes" id="UP000839597">
    <property type="component" value="Unassembled WGS sequence"/>
</dbReference>
<evidence type="ECO:0000313" key="1">
    <source>
        <dbReference type="EMBL" id="EBR8435205.1"/>
    </source>
</evidence>
<dbReference type="EMBL" id="AAGTPA010000025">
    <property type="protein sequence ID" value="EBR8435205.1"/>
    <property type="molecule type" value="Genomic_DNA"/>
</dbReference>
<accession>A0A5U8JCI3</accession>
<sequence>MPAELLIQKRDYFPGEDAFTSITVWAVDPSIRGSWHGYKYSMAYVVRGVCVMRYDNEAGKGDHKHIGDAELPVTFSGMDDLINQFFDDVDRLRR</sequence>
<dbReference type="InterPro" id="IPR045397">
    <property type="entry name" value="TumE-like"/>
</dbReference>
<organism evidence="1">
    <name type="scientific">Salmonella enterica subsp. enterica serovar Panama</name>
    <dbReference type="NCBI Taxonomy" id="29472"/>
    <lineage>
        <taxon>Bacteria</taxon>
        <taxon>Pseudomonadati</taxon>
        <taxon>Pseudomonadota</taxon>
        <taxon>Gammaproteobacteria</taxon>
        <taxon>Enterobacterales</taxon>
        <taxon>Enterobacteriaceae</taxon>
        <taxon>Salmonella</taxon>
    </lineage>
</organism>
<name>A0A5U8JCI3_SALET</name>
<proteinExistence type="predicted"/>
<reference evidence="1" key="1">
    <citation type="submission" date="2018-06" db="EMBL/GenBank/DDBJ databases">
        <authorList>
            <person name="Ashton P.M."/>
            <person name="Dallman T."/>
            <person name="Nair S."/>
            <person name="De Pinna E."/>
            <person name="Peters T."/>
            <person name="Grant K."/>
        </authorList>
    </citation>
    <scope>NUCLEOTIDE SEQUENCE [LARGE SCALE GENOMIC DNA]</scope>
    <source>
        <strain evidence="1">449454</strain>
    </source>
</reference>